<protein>
    <submittedName>
        <fullName evidence="1">Uncharacterized protein</fullName>
    </submittedName>
</protein>
<keyword evidence="2" id="KW-1185">Reference proteome</keyword>
<accession>A0A9W8JLC4</accession>
<dbReference type="SUPFAM" id="SSF52047">
    <property type="entry name" value="RNI-like"/>
    <property type="match status" value="1"/>
</dbReference>
<dbReference type="InterPro" id="IPR032675">
    <property type="entry name" value="LRR_dom_sf"/>
</dbReference>
<gene>
    <name evidence="1" type="ORF">H1R20_g909</name>
</gene>
<sequence>MAQISHEWYCLEAIANLDDMPLIPIATLEKVWPHEYVVAGDEPQDSDASGLETDTGATAQLVIYPTEIDAFRRQSVLSAENMTRLTAVLKGAAHPNAVVDLSRFPLTANQILSILEELRDFRRLDVSHSQAVDNHVFLHILKTYKRLRWINILHCPISTDDLKELMTKDPQRFRSIETILHPAFLTGKLPADFPKAFRVTYITDDWPGYEHVTLPFFSADQLVQNIFDILFNIRSSFRMPSLTTVASSHLAQGQNWFDRAIQIVPGRDLDDRSDFRAYVHQREGYQLVVQANRNEGCTEF</sequence>
<reference evidence="1" key="1">
    <citation type="submission" date="2022-06" db="EMBL/GenBank/DDBJ databases">
        <title>Genome Sequence of Candolleomyces eurysporus.</title>
        <authorList>
            <person name="Buettner E."/>
        </authorList>
    </citation>
    <scope>NUCLEOTIDE SEQUENCE</scope>
    <source>
        <strain evidence="1">VTCC 930004</strain>
    </source>
</reference>
<feature type="non-terminal residue" evidence="1">
    <location>
        <position position="300"/>
    </location>
</feature>
<dbReference type="AlphaFoldDB" id="A0A9W8JLC4"/>
<comment type="caution">
    <text evidence="1">The sequence shown here is derived from an EMBL/GenBank/DDBJ whole genome shotgun (WGS) entry which is preliminary data.</text>
</comment>
<organism evidence="1 2">
    <name type="scientific">Candolleomyces eurysporus</name>
    <dbReference type="NCBI Taxonomy" id="2828524"/>
    <lineage>
        <taxon>Eukaryota</taxon>
        <taxon>Fungi</taxon>
        <taxon>Dikarya</taxon>
        <taxon>Basidiomycota</taxon>
        <taxon>Agaricomycotina</taxon>
        <taxon>Agaricomycetes</taxon>
        <taxon>Agaricomycetidae</taxon>
        <taxon>Agaricales</taxon>
        <taxon>Agaricineae</taxon>
        <taxon>Psathyrellaceae</taxon>
        <taxon>Candolleomyces</taxon>
    </lineage>
</organism>
<dbReference type="Proteomes" id="UP001140091">
    <property type="component" value="Unassembled WGS sequence"/>
</dbReference>
<evidence type="ECO:0000313" key="2">
    <source>
        <dbReference type="Proteomes" id="UP001140091"/>
    </source>
</evidence>
<dbReference type="OrthoDB" id="3515175at2759"/>
<dbReference type="Gene3D" id="3.80.10.10">
    <property type="entry name" value="Ribonuclease Inhibitor"/>
    <property type="match status" value="1"/>
</dbReference>
<evidence type="ECO:0000313" key="1">
    <source>
        <dbReference type="EMBL" id="KAJ2936184.1"/>
    </source>
</evidence>
<name>A0A9W8JLC4_9AGAR</name>
<dbReference type="EMBL" id="JANBPK010000151">
    <property type="protein sequence ID" value="KAJ2936184.1"/>
    <property type="molecule type" value="Genomic_DNA"/>
</dbReference>
<proteinExistence type="predicted"/>